<dbReference type="Pfam" id="PF00313">
    <property type="entry name" value="CSD"/>
    <property type="match status" value="1"/>
</dbReference>
<dbReference type="InterPro" id="IPR012340">
    <property type="entry name" value="NA-bd_OB-fold"/>
</dbReference>
<evidence type="ECO:0000256" key="1">
    <source>
        <dbReference type="ARBA" id="ARBA00022553"/>
    </source>
</evidence>
<dbReference type="GO" id="GO:0043488">
    <property type="term" value="P:regulation of mRNA stability"/>
    <property type="evidence" value="ECO:0007669"/>
    <property type="project" value="TreeGrafter"/>
</dbReference>
<dbReference type="SUPFAM" id="SSF50249">
    <property type="entry name" value="Nucleic acid-binding proteins"/>
    <property type="match status" value="1"/>
</dbReference>
<keyword evidence="1" id="KW-0597">Phosphoprotein</keyword>
<evidence type="ECO:0000313" key="3">
    <source>
        <dbReference type="EnsemblMetazoa" id="AATE015678-PA.1"/>
    </source>
</evidence>
<sequence length="378" mass="40943">MSSSIQITADDKPVTGVLTPTKTPVGPPVSSIPSSPSHLQLPSPIITRRTRTASTHIRNRRKDFGLELEHELPDFRGSSAAEGLGSRRARIPLAPLPGEPEGIEPTVPGSHLTLQWGLVLQQNAKRSDRAMRNPIEEGKVKSFSRSKGHGFITPNAGGDDLFVHISDIEGEYVPLPGDEVSYRLCSIPPKYEKVQAIHVQITHLTPEKHSRWETAASRSHRGMELGQRFSPALYDSAARSSSSFCSSICPFIIHSLAKSGNTFTASSSRLSDSSRLLRAHSSLADFIITRGVGAEARAFASRRRARSYSAFSDSSFTAANQMSSEFGLAWKASERIPRAAGTSPASHFDLAPISHSTSDCGQWATAFCSSVSRLSRVP</sequence>
<dbReference type="SMART" id="SM00357">
    <property type="entry name" value="CSP"/>
    <property type="match status" value="1"/>
</dbReference>
<name>A0A182JCU2_ANOAO</name>
<reference evidence="3" key="1">
    <citation type="submission" date="2022-08" db="UniProtKB">
        <authorList>
            <consortium name="EnsemblMetazoa"/>
        </authorList>
    </citation>
    <scope>IDENTIFICATION</scope>
    <source>
        <strain evidence="3">EBRO</strain>
    </source>
</reference>
<dbReference type="CDD" id="cd04458">
    <property type="entry name" value="CSP_CDS"/>
    <property type="match status" value="1"/>
</dbReference>
<dbReference type="InterPro" id="IPR002059">
    <property type="entry name" value="CSP_DNA-bd"/>
</dbReference>
<dbReference type="GO" id="GO:0005737">
    <property type="term" value="C:cytoplasm"/>
    <property type="evidence" value="ECO:0007669"/>
    <property type="project" value="TreeGrafter"/>
</dbReference>
<accession>A0A182JCU2</accession>
<dbReference type="InterPro" id="IPR052069">
    <property type="entry name" value="Ca-reg_mRNA-binding_domain"/>
</dbReference>
<dbReference type="STRING" id="41427.A0A182JCU2"/>
<dbReference type="AlphaFoldDB" id="A0A182JCU2"/>
<dbReference type="FunFam" id="2.40.50.140:FF:000086">
    <property type="entry name" value="Cold shock domain-containing protein C2"/>
    <property type="match status" value="1"/>
</dbReference>
<proteinExistence type="predicted"/>
<dbReference type="PROSITE" id="PS51857">
    <property type="entry name" value="CSD_2"/>
    <property type="match status" value="1"/>
</dbReference>
<dbReference type="Gene3D" id="2.40.50.140">
    <property type="entry name" value="Nucleic acid-binding proteins"/>
    <property type="match status" value="1"/>
</dbReference>
<feature type="compositionally biased region" description="Low complexity" evidence="2">
    <location>
        <begin position="28"/>
        <end position="42"/>
    </location>
</feature>
<protein>
    <submittedName>
        <fullName evidence="3">Uncharacterized protein</fullName>
    </submittedName>
</protein>
<dbReference type="InterPro" id="IPR019844">
    <property type="entry name" value="CSD_CS"/>
</dbReference>
<dbReference type="InterPro" id="IPR011129">
    <property type="entry name" value="CSD"/>
</dbReference>
<dbReference type="PROSITE" id="PS00352">
    <property type="entry name" value="CSD_1"/>
    <property type="match status" value="1"/>
</dbReference>
<dbReference type="EnsemblMetazoa" id="AATE015678-RA">
    <property type="protein sequence ID" value="AATE015678-PA.1"/>
    <property type="gene ID" value="AATE015678"/>
</dbReference>
<dbReference type="PANTHER" id="PTHR12962:SF1">
    <property type="entry name" value="COLD SHOCK DOMAIN-CONTAINING PROTEIN CG9705"/>
    <property type="match status" value="1"/>
</dbReference>
<organism evidence="3">
    <name type="scientific">Anopheles atroparvus</name>
    <name type="common">European mosquito</name>
    <dbReference type="NCBI Taxonomy" id="41427"/>
    <lineage>
        <taxon>Eukaryota</taxon>
        <taxon>Metazoa</taxon>
        <taxon>Ecdysozoa</taxon>
        <taxon>Arthropoda</taxon>
        <taxon>Hexapoda</taxon>
        <taxon>Insecta</taxon>
        <taxon>Pterygota</taxon>
        <taxon>Neoptera</taxon>
        <taxon>Endopterygota</taxon>
        <taxon>Diptera</taxon>
        <taxon>Nematocera</taxon>
        <taxon>Culicoidea</taxon>
        <taxon>Culicidae</taxon>
        <taxon>Anophelinae</taxon>
        <taxon>Anopheles</taxon>
    </lineage>
</organism>
<dbReference type="VEuPathDB" id="VectorBase:AATE015678"/>
<dbReference type="PANTHER" id="PTHR12962">
    <property type="entry name" value="CALCIUM-REGULATED HEAT STABLE PROTEIN CRHSP-24-RELATED"/>
    <property type="match status" value="1"/>
</dbReference>
<evidence type="ECO:0000256" key="2">
    <source>
        <dbReference type="SAM" id="MobiDB-lite"/>
    </source>
</evidence>
<dbReference type="GO" id="GO:0003730">
    <property type="term" value="F:mRNA 3'-UTR binding"/>
    <property type="evidence" value="ECO:0007669"/>
    <property type="project" value="TreeGrafter"/>
</dbReference>
<feature type="region of interest" description="Disordered" evidence="2">
    <location>
        <begin position="1"/>
        <end position="42"/>
    </location>
</feature>